<organism evidence="3 4">
    <name type="scientific">Penicillium arizonense</name>
    <dbReference type="NCBI Taxonomy" id="1835702"/>
    <lineage>
        <taxon>Eukaryota</taxon>
        <taxon>Fungi</taxon>
        <taxon>Dikarya</taxon>
        <taxon>Ascomycota</taxon>
        <taxon>Pezizomycotina</taxon>
        <taxon>Eurotiomycetes</taxon>
        <taxon>Eurotiomycetidae</taxon>
        <taxon>Eurotiales</taxon>
        <taxon>Aspergillaceae</taxon>
        <taxon>Penicillium</taxon>
    </lineage>
</organism>
<dbReference type="GO" id="GO:1901135">
    <property type="term" value="P:carbohydrate derivative metabolic process"/>
    <property type="evidence" value="ECO:0007669"/>
    <property type="project" value="UniProtKB-ARBA"/>
</dbReference>
<feature type="compositionally biased region" description="Acidic residues" evidence="2">
    <location>
        <begin position="110"/>
        <end position="119"/>
    </location>
</feature>
<keyword evidence="4" id="KW-1185">Reference proteome</keyword>
<dbReference type="OrthoDB" id="409543at2759"/>
<feature type="compositionally biased region" description="Polar residues" evidence="2">
    <location>
        <begin position="72"/>
        <end position="84"/>
    </location>
</feature>
<protein>
    <recommendedName>
        <fullName evidence="5">Alpha 1,4-glycosyltransferase domain-containing protein</fullName>
    </recommendedName>
</protein>
<dbReference type="Pfam" id="PF04488">
    <property type="entry name" value="Gly_transf_sug"/>
    <property type="match status" value="1"/>
</dbReference>
<dbReference type="GeneID" id="34581626"/>
<dbReference type="EMBL" id="LXJU01000037">
    <property type="protein sequence ID" value="OGE47781.1"/>
    <property type="molecule type" value="Genomic_DNA"/>
</dbReference>
<comment type="caution">
    <text evidence="3">The sequence shown here is derived from an EMBL/GenBank/DDBJ whole genome shotgun (WGS) entry which is preliminary data.</text>
</comment>
<dbReference type="Gene3D" id="3.90.550.20">
    <property type="match status" value="1"/>
</dbReference>
<sequence>MFGFSFPTKLTILVIASVTVFYLAYPSSPPTWHFSRVATGYHHVATYYSRPPFRGKTAEIAGQQKDPAYQPKESTAIETGSSEKYATHESVAHHVQDSHHPQESEKPKDEFDDIPEETPEERHCFASGIQSSNPIPKTVNFIWLNETELSFLSYLAMRAALVSLQPDRLNLHCTDLNENNEWLRKLRANITLVRHDLKQEYPRQVEENWQQAHLADMLRLDIIQRDGGIYFDTDIIALQPFDNLLHSPKDIVLGHEGRNRFGLCNGIILGRKRSAFVDRWKASYSNFEVDEWNTHSVILPHDWALLFPEEVCTLSPTVFFWPSWDAKQYMHELLTDAQARDFKRTLAKNNGSMYSNQLAYHAWHHVTPQLNSLTPEIIMTQDTRFNILVRRFLE</sequence>
<dbReference type="AlphaFoldDB" id="A0A1F5L4E3"/>
<gene>
    <name evidence="3" type="ORF">PENARI_c037G01181</name>
</gene>
<comment type="similarity">
    <text evidence="1">Belongs to the glycosyltransferase 32 family.</text>
</comment>
<reference evidence="3 4" key="1">
    <citation type="journal article" date="2016" name="Sci. Rep.">
        <title>Penicillium arizonense, a new, genome sequenced fungal species, reveals a high chemical diversity in secreted metabolites.</title>
        <authorList>
            <person name="Grijseels S."/>
            <person name="Nielsen J.C."/>
            <person name="Randelovic M."/>
            <person name="Nielsen J."/>
            <person name="Nielsen K.F."/>
            <person name="Workman M."/>
            <person name="Frisvad J.C."/>
        </authorList>
    </citation>
    <scope>NUCLEOTIDE SEQUENCE [LARGE SCALE GENOMIC DNA]</scope>
    <source>
        <strain evidence="3 4">CBS 141311</strain>
    </source>
</reference>
<accession>A0A1F5L4E3</accession>
<dbReference type="PANTHER" id="PTHR46830:SF2">
    <property type="entry name" value="ALPHA-1,4-N-ACETYLGLUCOSAMINYLTRANSFERASE"/>
    <property type="match status" value="1"/>
</dbReference>
<dbReference type="SUPFAM" id="SSF53448">
    <property type="entry name" value="Nucleotide-diphospho-sugar transferases"/>
    <property type="match status" value="1"/>
</dbReference>
<evidence type="ECO:0000256" key="2">
    <source>
        <dbReference type="SAM" id="MobiDB-lite"/>
    </source>
</evidence>
<dbReference type="Proteomes" id="UP000177622">
    <property type="component" value="Unassembled WGS sequence"/>
</dbReference>
<feature type="compositionally biased region" description="Basic and acidic residues" evidence="2">
    <location>
        <begin position="85"/>
        <end position="109"/>
    </location>
</feature>
<name>A0A1F5L4E3_PENAI</name>
<evidence type="ECO:0000313" key="4">
    <source>
        <dbReference type="Proteomes" id="UP000177622"/>
    </source>
</evidence>
<dbReference type="PANTHER" id="PTHR46830">
    <property type="entry name" value="TRANSFERASE, PUTATIVE-RELATED"/>
    <property type="match status" value="1"/>
</dbReference>
<dbReference type="InterPro" id="IPR007577">
    <property type="entry name" value="GlycoTrfase_DXD_sugar-bd_CS"/>
</dbReference>
<proteinExistence type="inferred from homology"/>
<evidence type="ECO:0000313" key="3">
    <source>
        <dbReference type="EMBL" id="OGE47781.1"/>
    </source>
</evidence>
<dbReference type="InterPro" id="IPR029044">
    <property type="entry name" value="Nucleotide-diphossugar_trans"/>
</dbReference>
<evidence type="ECO:0008006" key="5">
    <source>
        <dbReference type="Google" id="ProtNLM"/>
    </source>
</evidence>
<evidence type="ECO:0000256" key="1">
    <source>
        <dbReference type="ARBA" id="ARBA00009003"/>
    </source>
</evidence>
<feature type="region of interest" description="Disordered" evidence="2">
    <location>
        <begin position="60"/>
        <end position="121"/>
    </location>
</feature>
<dbReference type="RefSeq" id="XP_022483239.1">
    <property type="nucleotide sequence ID" value="XM_022636892.1"/>
</dbReference>